<dbReference type="GO" id="GO:0047388">
    <property type="term" value="F:[glutamine synthetase]-adenylyl-L-tyrosine phosphorylase activity"/>
    <property type="evidence" value="ECO:0007669"/>
    <property type="project" value="UniProtKB-EC"/>
</dbReference>
<dbReference type="GO" id="GO:0000820">
    <property type="term" value="P:regulation of glutamine family amino acid metabolic process"/>
    <property type="evidence" value="ECO:0007669"/>
    <property type="project" value="UniProtKB-UniRule"/>
</dbReference>
<protein>
    <recommendedName>
        <fullName evidence="7">Bifunctional glutamine synthetase adenylyltransferase/adenylyl-removing enzyme</fullName>
    </recommendedName>
    <alternativeName>
        <fullName evidence="7">ATP:glutamine synthetase adenylyltransferase</fullName>
    </alternativeName>
    <alternativeName>
        <fullName evidence="7">ATase</fullName>
    </alternativeName>
    <domain>
        <recommendedName>
            <fullName evidence="7">Glutamine synthetase adenylyl-L-tyrosine phosphorylase</fullName>
            <ecNumber evidence="7">2.7.7.89</ecNumber>
        </recommendedName>
        <alternativeName>
            <fullName evidence="7">Adenylyl removase</fullName>
            <shortName evidence="7">AR</shortName>
            <shortName evidence="7">AT-N</shortName>
        </alternativeName>
    </domain>
    <domain>
        <recommendedName>
            <fullName evidence="7">Glutamine synthetase adenylyl transferase</fullName>
            <ecNumber evidence="7">2.7.7.42</ecNumber>
        </recommendedName>
        <alternativeName>
            <fullName evidence="7">Adenylyl transferase</fullName>
            <shortName evidence="7">AT</shortName>
            <shortName evidence="7">AT-C</shortName>
        </alternativeName>
    </domain>
</protein>
<dbReference type="EC" id="2.7.7.89" evidence="7"/>
<evidence type="ECO:0000313" key="11">
    <source>
        <dbReference type="Proteomes" id="UP000197424"/>
    </source>
</evidence>
<gene>
    <name evidence="7" type="primary">glnE</name>
    <name evidence="10" type="ORF">LHGZ1_2203</name>
</gene>
<dbReference type="Gene3D" id="1.20.120.1510">
    <property type="match status" value="1"/>
</dbReference>
<dbReference type="SUPFAM" id="SSF81593">
    <property type="entry name" value="Nucleotidyltransferase substrate binding subunit/domain"/>
    <property type="match status" value="2"/>
</dbReference>
<evidence type="ECO:0000256" key="3">
    <source>
        <dbReference type="ARBA" id="ARBA00022741"/>
    </source>
</evidence>
<dbReference type="Proteomes" id="UP000197424">
    <property type="component" value="Chromosome"/>
</dbReference>
<proteinExistence type="inferred from homology"/>
<feature type="domain" description="PII-uridylyltransferase/Glutamine-synthetase adenylyltransferase" evidence="9">
    <location>
        <begin position="772"/>
        <end position="854"/>
    </location>
</feature>
<dbReference type="GO" id="GO:0005524">
    <property type="term" value="F:ATP binding"/>
    <property type="evidence" value="ECO:0007669"/>
    <property type="project" value="UniProtKB-UniRule"/>
</dbReference>
<evidence type="ECO:0000256" key="6">
    <source>
        <dbReference type="ARBA" id="ARBA00023268"/>
    </source>
</evidence>
<dbReference type="InterPro" id="IPR013546">
    <property type="entry name" value="PII_UdlTrfase/GS_AdlTrfase"/>
</dbReference>
<evidence type="ECO:0000256" key="7">
    <source>
        <dbReference type="HAMAP-Rule" id="MF_00802"/>
    </source>
</evidence>
<evidence type="ECO:0000259" key="8">
    <source>
        <dbReference type="Pfam" id="PF03710"/>
    </source>
</evidence>
<dbReference type="GO" id="GO:0005829">
    <property type="term" value="C:cytosol"/>
    <property type="evidence" value="ECO:0007669"/>
    <property type="project" value="TreeGrafter"/>
</dbReference>
<accession>A0A248LKQ3</accession>
<feature type="region of interest" description="Adenylyl removase" evidence="7">
    <location>
        <begin position="1"/>
        <end position="407"/>
    </location>
</feature>
<reference evidence="11" key="1">
    <citation type="submission" date="2017-06" db="EMBL/GenBank/DDBJ databases">
        <title>Whole genome sequence of Laribacter hongkongensis LHGZ1.</title>
        <authorList>
            <person name="Chen D."/>
            <person name="Wu H."/>
            <person name="Chen J."/>
        </authorList>
    </citation>
    <scope>NUCLEOTIDE SEQUENCE [LARGE SCALE GENOMIC DNA]</scope>
    <source>
        <strain evidence="11">LHGZ1</strain>
    </source>
</reference>
<dbReference type="Pfam" id="PF03710">
    <property type="entry name" value="GlnE"/>
    <property type="match status" value="2"/>
</dbReference>
<dbReference type="Gene3D" id="1.20.120.330">
    <property type="entry name" value="Nucleotidyltransferases domain 2"/>
    <property type="match status" value="2"/>
</dbReference>
<feature type="domain" description="PII-uridylyltransferase/Glutamine-synthetase adenylyltransferase" evidence="9">
    <location>
        <begin position="266"/>
        <end position="403"/>
    </location>
</feature>
<feature type="region of interest" description="Adenylyl transferase" evidence="7">
    <location>
        <begin position="417"/>
        <end position="885"/>
    </location>
</feature>
<feature type="domain" description="Glutamate-ammonia ligase adenylyltransferase repeated" evidence="8">
    <location>
        <begin position="9"/>
        <end position="240"/>
    </location>
</feature>
<dbReference type="InterPro" id="IPR023057">
    <property type="entry name" value="GlnE"/>
</dbReference>
<evidence type="ECO:0000256" key="2">
    <source>
        <dbReference type="ARBA" id="ARBA00022695"/>
    </source>
</evidence>
<name>A0A248LKQ3_9NEIS</name>
<dbReference type="HAMAP" id="MF_00802">
    <property type="entry name" value="GlnE"/>
    <property type="match status" value="1"/>
</dbReference>
<comment type="similarity">
    <text evidence="7">Belongs to the GlnE family.</text>
</comment>
<comment type="catalytic activity">
    <reaction evidence="7">
        <text>[glutamine synthetase]-O(4)-(5'-adenylyl)-L-tyrosine + phosphate = [glutamine synthetase]-L-tyrosine + ADP</text>
        <dbReference type="Rhea" id="RHEA:43716"/>
        <dbReference type="Rhea" id="RHEA-COMP:10660"/>
        <dbReference type="Rhea" id="RHEA-COMP:10661"/>
        <dbReference type="ChEBI" id="CHEBI:43474"/>
        <dbReference type="ChEBI" id="CHEBI:46858"/>
        <dbReference type="ChEBI" id="CHEBI:83624"/>
        <dbReference type="ChEBI" id="CHEBI:456216"/>
        <dbReference type="EC" id="2.7.7.89"/>
    </reaction>
</comment>
<dbReference type="PANTHER" id="PTHR30621">
    <property type="entry name" value="GLUTAMINE SYNTHETASE ADENYLYLTRANSFERASE"/>
    <property type="match status" value="1"/>
</dbReference>
<keyword evidence="1 7" id="KW-0808">Transferase</keyword>
<dbReference type="SUPFAM" id="SSF81301">
    <property type="entry name" value="Nucleotidyltransferase"/>
    <property type="match status" value="2"/>
</dbReference>
<dbReference type="AlphaFoldDB" id="A0A248LKQ3"/>
<dbReference type="PANTHER" id="PTHR30621:SF0">
    <property type="entry name" value="BIFUNCTIONAL GLUTAMINE SYNTHETASE ADENYLYLTRANSFERASE_ADENYLYL-REMOVING ENZYME"/>
    <property type="match status" value="1"/>
</dbReference>
<dbReference type="FunFam" id="3.30.460.10:FF:000009">
    <property type="entry name" value="Bifunctional glutamine synthetase adenylyltransferase/adenylyl-removing enzyme"/>
    <property type="match status" value="1"/>
</dbReference>
<dbReference type="CDD" id="cd05401">
    <property type="entry name" value="NT_GlnE_GlnD_like"/>
    <property type="match status" value="2"/>
</dbReference>
<evidence type="ECO:0000256" key="1">
    <source>
        <dbReference type="ARBA" id="ARBA00022679"/>
    </source>
</evidence>
<dbReference type="InterPro" id="IPR005190">
    <property type="entry name" value="GlnE_rpt_dom"/>
</dbReference>
<dbReference type="EMBL" id="CP022115">
    <property type="protein sequence ID" value="ASJ25034.1"/>
    <property type="molecule type" value="Genomic_DNA"/>
</dbReference>
<evidence type="ECO:0000256" key="5">
    <source>
        <dbReference type="ARBA" id="ARBA00022842"/>
    </source>
</evidence>
<dbReference type="InterPro" id="IPR043519">
    <property type="entry name" value="NT_sf"/>
</dbReference>
<sequence>MQQNPLSIALTHSDWLRRTLAADPALEARLIAELERPFTRADMAVMLAACPLDSEDAVKHALRKLRQAVLARLIARDLSGRATLDEVMATISGLAIFSVDAALRALKPLLARYGEPVGEETGSIQELTVIGMGKLGGDELNVSSDIDLIFVYPEAGETNGERSISNQEYFTLLGKKLIAAINEPTADGFVFRVDMRLRPYGDAGPLVMNLNALEGYLITQGREWERYAWIKARVLTGDAASVYDLARPFVYRKYLDYNAYAAMRDLYQQIQQEVARRDLADNIKLGPGGIREAEFIAQVFQLIRGGREKSLQVRSTREAYRRLAELKLLEQDAVDELLAAYAFLRNLEHRIQYLDDQQTQTLPDKPELQARIAASMGFADWNSFLARLNRIRATVHRHFEQVFFLPTEDHAEHPLLGLWQTIDTPEAAGKLAGLGYHAADETARQLATVRHSQRYQQLPPKNRHRFDSLIPALIEVAASHGNPDETLMRILGLMEAISRRSSYLALLSEYPQTLRRVASLCSSSPWVSNYLTRHPILLDELLDARVLYAEPDWPALRQQLDSQLADADGDVENLMDTLRHFQHAQQFRLVAQDIAGMWPLEALSDQISLLADVVLEAAVRYAWRDIAKRHREVPRFAVIGYGKLGGKELGYGSDLDLIFLYDDPDPDAGELYARLGRKLSTWLTAATPAGVLYDIDLRLRPDGAAGLLVSSVEAFAGYQTNKAWLWEHQALTRARFCAGDSEVGDRFEKTRFDVLTTPRDIATLRDEVLAMRERMLETHPAQETSLKHARGGLVDVEFIVQYLVLAHSHYYPELTGNLGNIALLGLAANADLIGHDMARQAQDAYRHYRRLQHAERLEGQRGVSVDDTLRQHHAHVQALWQAVFG</sequence>
<evidence type="ECO:0000256" key="4">
    <source>
        <dbReference type="ARBA" id="ARBA00022840"/>
    </source>
</evidence>
<comment type="cofactor">
    <cofactor evidence="7">
        <name>Mg(2+)</name>
        <dbReference type="ChEBI" id="CHEBI:18420"/>
    </cofactor>
</comment>
<evidence type="ECO:0000313" key="10">
    <source>
        <dbReference type="EMBL" id="ASJ25034.1"/>
    </source>
</evidence>
<dbReference type="Pfam" id="PF08335">
    <property type="entry name" value="GlnD_UR_UTase"/>
    <property type="match status" value="2"/>
</dbReference>
<keyword evidence="5 7" id="KW-0460">Magnesium</keyword>
<organism evidence="10 11">
    <name type="scientific">Laribacter hongkongensis</name>
    <dbReference type="NCBI Taxonomy" id="168471"/>
    <lineage>
        <taxon>Bacteria</taxon>
        <taxon>Pseudomonadati</taxon>
        <taxon>Pseudomonadota</taxon>
        <taxon>Betaproteobacteria</taxon>
        <taxon>Neisseriales</taxon>
        <taxon>Aquaspirillaceae</taxon>
        <taxon>Laribacter</taxon>
    </lineage>
</organism>
<keyword evidence="6 7" id="KW-0511">Multifunctional enzyme</keyword>
<dbReference type="Gene3D" id="3.30.460.10">
    <property type="entry name" value="Beta Polymerase, domain 2"/>
    <property type="match status" value="2"/>
</dbReference>
<keyword evidence="2 7" id="KW-0548">Nucleotidyltransferase</keyword>
<comment type="catalytic activity">
    <reaction evidence="7">
        <text>[glutamine synthetase]-L-tyrosine + ATP = [glutamine synthetase]-O(4)-(5'-adenylyl)-L-tyrosine + diphosphate</text>
        <dbReference type="Rhea" id="RHEA:18589"/>
        <dbReference type="Rhea" id="RHEA-COMP:10660"/>
        <dbReference type="Rhea" id="RHEA-COMP:10661"/>
        <dbReference type="ChEBI" id="CHEBI:30616"/>
        <dbReference type="ChEBI" id="CHEBI:33019"/>
        <dbReference type="ChEBI" id="CHEBI:46858"/>
        <dbReference type="ChEBI" id="CHEBI:83624"/>
        <dbReference type="EC" id="2.7.7.42"/>
    </reaction>
</comment>
<evidence type="ECO:0000259" key="9">
    <source>
        <dbReference type="Pfam" id="PF08335"/>
    </source>
</evidence>
<feature type="domain" description="Glutamate-ammonia ligase adenylyltransferase repeated" evidence="8">
    <location>
        <begin position="515"/>
        <end position="749"/>
    </location>
</feature>
<dbReference type="GO" id="GO:0000287">
    <property type="term" value="F:magnesium ion binding"/>
    <property type="evidence" value="ECO:0007669"/>
    <property type="project" value="UniProtKB-UniRule"/>
</dbReference>
<comment type="function">
    <text evidence="7">Involved in the regulation of glutamine synthetase GlnA, a key enzyme in the process to assimilate ammonia. When cellular nitrogen levels are high, the C-terminal adenylyl transferase (AT) inactivates GlnA by covalent transfer of an adenylyl group from ATP to specific tyrosine residue of GlnA, thus reducing its activity. Conversely, when nitrogen levels are low, the N-terminal adenylyl removase (AR) activates GlnA by removing the adenylyl group by phosphorolysis, increasing its activity. The regulatory region of GlnE binds the signal transduction protein PII (GlnB) which indicates the nitrogen status of the cell.</text>
</comment>
<keyword evidence="3 7" id="KW-0547">Nucleotide-binding</keyword>
<dbReference type="EC" id="2.7.7.42" evidence="7"/>
<dbReference type="GO" id="GO:0008882">
    <property type="term" value="F:[glutamate-ammonia-ligase] adenylyltransferase activity"/>
    <property type="evidence" value="ECO:0007669"/>
    <property type="project" value="UniProtKB-UniRule"/>
</dbReference>
<dbReference type="NCBIfam" id="NF008292">
    <property type="entry name" value="PRK11072.1"/>
    <property type="match status" value="1"/>
</dbReference>
<keyword evidence="4 7" id="KW-0067">ATP-binding</keyword>
<dbReference type="FunFam" id="1.20.120.330:FF:000005">
    <property type="entry name" value="Bifunctional glutamine synthetase adenylyltransferase/adenylyl-removing enzyme"/>
    <property type="match status" value="1"/>
</dbReference>